<dbReference type="GO" id="GO:0034599">
    <property type="term" value="P:cellular response to oxidative stress"/>
    <property type="evidence" value="ECO:0007669"/>
    <property type="project" value="InterPro"/>
</dbReference>
<evidence type="ECO:0000256" key="3">
    <source>
        <dbReference type="ARBA" id="ARBA00022723"/>
    </source>
</evidence>
<evidence type="ECO:0000256" key="4">
    <source>
        <dbReference type="ARBA" id="ARBA00023002"/>
    </source>
</evidence>
<dbReference type="GO" id="GO:0046872">
    <property type="term" value="F:metal ion binding"/>
    <property type="evidence" value="ECO:0007669"/>
    <property type="project" value="UniProtKB-UniRule"/>
</dbReference>
<dbReference type="GO" id="GO:0042744">
    <property type="term" value="P:hydrogen peroxide catabolic process"/>
    <property type="evidence" value="ECO:0007669"/>
    <property type="project" value="TreeGrafter"/>
</dbReference>
<dbReference type="PANTHER" id="PTHR31356">
    <property type="entry name" value="THYLAKOID LUMENAL 29 KDA PROTEIN, CHLOROPLASTIC-RELATED"/>
    <property type="match status" value="1"/>
</dbReference>
<dbReference type="Gene3D" id="1.10.520.10">
    <property type="match status" value="1"/>
</dbReference>
<dbReference type="OrthoDB" id="5985073at2759"/>
<name>A0A9P3PSU2_LYOSH</name>
<evidence type="ECO:0000259" key="8">
    <source>
        <dbReference type="PROSITE" id="PS50873"/>
    </source>
</evidence>
<gene>
    <name evidence="9" type="ORF">LshimejAT787_0901040</name>
</gene>
<keyword evidence="2" id="KW-0349">Heme</keyword>
<dbReference type="Pfam" id="PF00141">
    <property type="entry name" value="peroxidase"/>
    <property type="match status" value="1"/>
</dbReference>
<dbReference type="Proteomes" id="UP001063166">
    <property type="component" value="Unassembled WGS sequence"/>
</dbReference>
<evidence type="ECO:0000256" key="7">
    <source>
        <dbReference type="RuleBase" id="RU363051"/>
    </source>
</evidence>
<protein>
    <recommendedName>
        <fullName evidence="7">Peroxidase</fullName>
        <ecNumber evidence="7">1.11.1.-</ecNumber>
    </recommendedName>
</protein>
<accession>A0A9P3PSU2</accession>
<keyword evidence="4 7" id="KW-0560">Oxidoreductase</keyword>
<dbReference type="Gene3D" id="1.10.420.10">
    <property type="entry name" value="Peroxidase, domain 2"/>
    <property type="match status" value="1"/>
</dbReference>
<organism evidence="9 10">
    <name type="scientific">Lyophyllum shimeji</name>
    <name type="common">Hon-shimeji</name>
    <name type="synonym">Tricholoma shimeji</name>
    <dbReference type="NCBI Taxonomy" id="47721"/>
    <lineage>
        <taxon>Eukaryota</taxon>
        <taxon>Fungi</taxon>
        <taxon>Dikarya</taxon>
        <taxon>Basidiomycota</taxon>
        <taxon>Agaricomycotina</taxon>
        <taxon>Agaricomycetes</taxon>
        <taxon>Agaricomycetidae</taxon>
        <taxon>Agaricales</taxon>
        <taxon>Tricholomatineae</taxon>
        <taxon>Lyophyllaceae</taxon>
        <taxon>Lyophyllum</taxon>
    </lineage>
</organism>
<dbReference type="InterPro" id="IPR002016">
    <property type="entry name" value="Haem_peroxidase"/>
</dbReference>
<evidence type="ECO:0000256" key="5">
    <source>
        <dbReference type="ARBA" id="ARBA00023004"/>
    </source>
</evidence>
<keyword evidence="1 7" id="KW-0575">Peroxidase</keyword>
<keyword evidence="3" id="KW-0479">Metal-binding</keyword>
<feature type="domain" description="Plant heme peroxidase family profile" evidence="8">
    <location>
        <begin position="192"/>
        <end position="402"/>
    </location>
</feature>
<dbReference type="EC" id="1.11.1.-" evidence="7"/>
<dbReference type="InterPro" id="IPR044831">
    <property type="entry name" value="Ccp1-like"/>
</dbReference>
<dbReference type="PRINTS" id="PR00458">
    <property type="entry name" value="PEROXIDASE"/>
</dbReference>
<dbReference type="GO" id="GO:0020037">
    <property type="term" value="F:heme binding"/>
    <property type="evidence" value="ECO:0007669"/>
    <property type="project" value="UniProtKB-UniRule"/>
</dbReference>
<dbReference type="PROSITE" id="PS50873">
    <property type="entry name" value="PEROXIDASE_4"/>
    <property type="match status" value="1"/>
</dbReference>
<dbReference type="EMBL" id="BRPK01000009">
    <property type="protein sequence ID" value="GLB40889.1"/>
    <property type="molecule type" value="Genomic_DNA"/>
</dbReference>
<dbReference type="GO" id="GO:0000302">
    <property type="term" value="P:response to reactive oxygen species"/>
    <property type="evidence" value="ECO:0007669"/>
    <property type="project" value="TreeGrafter"/>
</dbReference>
<keyword evidence="10" id="KW-1185">Reference proteome</keyword>
<evidence type="ECO:0000313" key="10">
    <source>
        <dbReference type="Proteomes" id="UP001063166"/>
    </source>
</evidence>
<comment type="caution">
    <text evidence="9">The sequence shown here is derived from an EMBL/GenBank/DDBJ whole genome shotgun (WGS) entry which is preliminary data.</text>
</comment>
<dbReference type="AlphaFoldDB" id="A0A9P3PSU2"/>
<proteinExistence type="inferred from homology"/>
<dbReference type="PANTHER" id="PTHR31356:SF53">
    <property type="entry name" value="HEME PEROXIDASE"/>
    <property type="match status" value="1"/>
</dbReference>
<dbReference type="SUPFAM" id="SSF48113">
    <property type="entry name" value="Heme-dependent peroxidases"/>
    <property type="match status" value="1"/>
</dbReference>
<evidence type="ECO:0000256" key="2">
    <source>
        <dbReference type="ARBA" id="ARBA00022617"/>
    </source>
</evidence>
<dbReference type="GO" id="GO:0004601">
    <property type="term" value="F:peroxidase activity"/>
    <property type="evidence" value="ECO:0007669"/>
    <property type="project" value="UniProtKB-KW"/>
</dbReference>
<comment type="similarity">
    <text evidence="6">Belongs to the peroxidase family.</text>
</comment>
<reference evidence="9" key="1">
    <citation type="submission" date="2022-07" db="EMBL/GenBank/DDBJ databases">
        <title>The genome of Lyophyllum shimeji provides insight into the initial evolution of ectomycorrhizal fungal genome.</title>
        <authorList>
            <person name="Kobayashi Y."/>
            <person name="Shibata T."/>
            <person name="Hirakawa H."/>
            <person name="Shigenobu S."/>
            <person name="Nishiyama T."/>
            <person name="Yamada A."/>
            <person name="Hasebe M."/>
            <person name="Kawaguchi M."/>
        </authorList>
    </citation>
    <scope>NUCLEOTIDE SEQUENCE</scope>
    <source>
        <strain evidence="9">AT787</strain>
    </source>
</reference>
<evidence type="ECO:0000313" key="9">
    <source>
        <dbReference type="EMBL" id="GLB40889.1"/>
    </source>
</evidence>
<evidence type="ECO:0000256" key="1">
    <source>
        <dbReference type="ARBA" id="ARBA00022559"/>
    </source>
</evidence>
<evidence type="ECO:0000256" key="6">
    <source>
        <dbReference type="RuleBase" id="RU004241"/>
    </source>
</evidence>
<sequence length="599" mass="64470">MYESVRRRIEAESKDFPDDCAAPTGHLTDIRNLDRKFGGRVVRAHQRGLRSSQLFSWAFSPAWEEGGTRSRTGDVDETHKNFSSPNGVYLRHTASGAAIFRWPDPQLAFIDTTLYEVNILPVLTANCTQRKSTTVAAQWIRIAYHDMSTHDVNDGSGGLDASIVFELDRPQNVGTGMRDSLNDFTSSTSPHVGMADIIAMGAVLGVASCGGPVIPYRGGRIDAQVAGPATVPEPQQDLQSHIDAFKRQGFTQAEMIALVACGHSLGGVRRDDFPQIVDATAPNGFANFDGIPLKFDNAVVTEYLDDTTANPLVKTANVTTRSDLRIFSSDGNATMQSIASPDNFSKTCATLLERMINTVPKDVTLTEPVEPIESKVGGVALIPQNGSYVLRASLRRLSTNPNRVVTMFWEERNGQGSFCPPAGCPVNSTSPSVSGVSSFAALKGVNKFATYIFNAQIPLNTSVSKFWFTVDEKDGSGPQVVDNGGSGFVIDQDTVLFDPSRTSATRTSFSLVIAVRTADATGSNPPIVSIETYQPGGPDFIPTIQTVGVQQDTTHAATDAYTFFTANIFAGITAIHVNSIIGGKIFSQYVGSSDFRVIL</sequence>
<keyword evidence="5" id="KW-0408">Iron</keyword>
<dbReference type="InterPro" id="IPR010255">
    <property type="entry name" value="Haem_peroxidase_sf"/>
</dbReference>